<dbReference type="InterPro" id="IPR043429">
    <property type="entry name" value="ArtM/GltK/GlnP/TcyL/YhdX-like"/>
</dbReference>
<proteinExistence type="inferred from homology"/>
<feature type="transmembrane region" description="Helical" evidence="8">
    <location>
        <begin position="176"/>
        <end position="195"/>
    </location>
</feature>
<evidence type="ECO:0000256" key="4">
    <source>
        <dbReference type="ARBA" id="ARBA00022692"/>
    </source>
</evidence>
<keyword evidence="2 8" id="KW-0813">Transport</keyword>
<evidence type="ECO:0000256" key="2">
    <source>
        <dbReference type="ARBA" id="ARBA00022448"/>
    </source>
</evidence>
<evidence type="ECO:0000256" key="7">
    <source>
        <dbReference type="ARBA" id="ARBA00023136"/>
    </source>
</evidence>
<evidence type="ECO:0000256" key="8">
    <source>
        <dbReference type="RuleBase" id="RU363032"/>
    </source>
</evidence>
<evidence type="ECO:0000313" key="10">
    <source>
        <dbReference type="EMBL" id="MFC7316712.1"/>
    </source>
</evidence>
<dbReference type="InterPro" id="IPR010065">
    <property type="entry name" value="AA_ABC_transptr_permease_3TM"/>
</dbReference>
<evidence type="ECO:0000313" key="11">
    <source>
        <dbReference type="Proteomes" id="UP001596547"/>
    </source>
</evidence>
<gene>
    <name evidence="10" type="ORF">ACFQPE_07885</name>
</gene>
<dbReference type="NCBIfam" id="TIGR01726">
    <property type="entry name" value="HEQRo_perm_3TM"/>
    <property type="match status" value="1"/>
</dbReference>
<evidence type="ECO:0000256" key="1">
    <source>
        <dbReference type="ARBA" id="ARBA00004651"/>
    </source>
</evidence>
<dbReference type="EMBL" id="JBHTBF010000002">
    <property type="protein sequence ID" value="MFC7316712.1"/>
    <property type="molecule type" value="Genomic_DNA"/>
</dbReference>
<dbReference type="PANTHER" id="PTHR30614:SF0">
    <property type="entry name" value="L-CYSTINE TRANSPORT SYSTEM PERMEASE PROTEIN TCYL"/>
    <property type="match status" value="1"/>
</dbReference>
<keyword evidence="11" id="KW-1185">Reference proteome</keyword>
<comment type="caution">
    <text evidence="10">The sequence shown here is derived from an EMBL/GenBank/DDBJ whole genome shotgun (WGS) entry which is preliminary data.</text>
</comment>
<dbReference type="AlphaFoldDB" id="A0ABD6A8H5"/>
<dbReference type="InterPro" id="IPR035906">
    <property type="entry name" value="MetI-like_sf"/>
</dbReference>
<reference evidence="10 11" key="1">
    <citation type="journal article" date="2019" name="Int. J. Syst. Evol. Microbiol.">
        <title>The Global Catalogue of Microorganisms (GCM) 10K type strain sequencing project: providing services to taxonomists for standard genome sequencing and annotation.</title>
        <authorList>
            <consortium name="The Broad Institute Genomics Platform"/>
            <consortium name="The Broad Institute Genome Sequencing Center for Infectious Disease"/>
            <person name="Wu L."/>
            <person name="Ma J."/>
        </authorList>
    </citation>
    <scope>NUCLEOTIDE SEQUENCE [LARGE SCALE GENOMIC DNA]</scope>
    <source>
        <strain evidence="10 11">PSR21</strain>
    </source>
</reference>
<accession>A0ABD6A8H5</accession>
<keyword evidence="6 8" id="KW-1133">Transmembrane helix</keyword>
<dbReference type="RefSeq" id="WP_276304026.1">
    <property type="nucleotide sequence ID" value="NZ_CP119992.1"/>
</dbReference>
<dbReference type="GeneID" id="79316639"/>
<keyword evidence="7 8" id="KW-0472">Membrane</keyword>
<feature type="transmembrane region" description="Helical" evidence="8">
    <location>
        <begin position="286"/>
        <end position="305"/>
    </location>
</feature>
<feature type="transmembrane region" description="Helical" evidence="8">
    <location>
        <begin position="21"/>
        <end position="42"/>
    </location>
</feature>
<organism evidence="10 11">
    <name type="scientific">Halomarina halobia</name>
    <dbReference type="NCBI Taxonomy" id="3033386"/>
    <lineage>
        <taxon>Archaea</taxon>
        <taxon>Methanobacteriati</taxon>
        <taxon>Methanobacteriota</taxon>
        <taxon>Stenosarchaea group</taxon>
        <taxon>Halobacteria</taxon>
        <taxon>Halobacteriales</taxon>
        <taxon>Natronomonadaceae</taxon>
        <taxon>Halomarina</taxon>
    </lineage>
</organism>
<feature type="domain" description="ABC transmembrane type-1" evidence="9">
    <location>
        <begin position="104"/>
        <end position="305"/>
    </location>
</feature>
<sequence>MSGETVARTRFGLPSWRRIGTAAGALFWTWLIARWIALWAGYREPFFPSAPFERAAEGLHVDAEVIGSTAGPLAVSADFVAGLLSWFGDVAAFVAIGVTSLPDLAAGAWLTVVLTVVSILLGLPLAVALSVGRIYGGPITGSLSLGFVELIRGTPLLAQLFVVYYGMNLSQYFQSFTFGPLPAAAVWVAIVGFTINSAAYQAEYIRAAVESVDSGQLTAARSIGLSQLDGIRYVVLPQGLRYAIPGWTNELVYLIKYSSLATFIIVPELFTRAQDIASDTFRYQDVYLLVALFYLALVLSATVFMNRVERAVAIPGLGVRDGR</sequence>
<evidence type="ECO:0000256" key="3">
    <source>
        <dbReference type="ARBA" id="ARBA00022475"/>
    </source>
</evidence>
<evidence type="ECO:0000256" key="6">
    <source>
        <dbReference type="ARBA" id="ARBA00022989"/>
    </source>
</evidence>
<keyword evidence="3" id="KW-1003">Cell membrane</keyword>
<dbReference type="Proteomes" id="UP001596547">
    <property type="component" value="Unassembled WGS sequence"/>
</dbReference>
<name>A0ABD6A8H5_9EURY</name>
<evidence type="ECO:0000259" key="9">
    <source>
        <dbReference type="PROSITE" id="PS50928"/>
    </source>
</evidence>
<dbReference type="InterPro" id="IPR000515">
    <property type="entry name" value="MetI-like"/>
</dbReference>
<keyword evidence="5" id="KW-0029">Amino-acid transport</keyword>
<dbReference type="SUPFAM" id="SSF161098">
    <property type="entry name" value="MetI-like"/>
    <property type="match status" value="1"/>
</dbReference>
<dbReference type="Gene3D" id="1.10.3720.10">
    <property type="entry name" value="MetI-like"/>
    <property type="match status" value="1"/>
</dbReference>
<dbReference type="CDD" id="cd06261">
    <property type="entry name" value="TM_PBP2"/>
    <property type="match status" value="1"/>
</dbReference>
<protein>
    <submittedName>
        <fullName evidence="10">Amino acid ABC transporter permease</fullName>
    </submittedName>
</protein>
<dbReference type="Pfam" id="PF00528">
    <property type="entry name" value="BPD_transp_1"/>
    <property type="match status" value="1"/>
</dbReference>
<keyword evidence="4 8" id="KW-0812">Transmembrane</keyword>
<dbReference type="PANTHER" id="PTHR30614">
    <property type="entry name" value="MEMBRANE COMPONENT OF AMINO ACID ABC TRANSPORTER"/>
    <property type="match status" value="1"/>
</dbReference>
<evidence type="ECO:0000256" key="5">
    <source>
        <dbReference type="ARBA" id="ARBA00022970"/>
    </source>
</evidence>
<dbReference type="PROSITE" id="PS50928">
    <property type="entry name" value="ABC_TM1"/>
    <property type="match status" value="1"/>
</dbReference>
<dbReference type="GO" id="GO:0005886">
    <property type="term" value="C:plasma membrane"/>
    <property type="evidence" value="ECO:0007669"/>
    <property type="project" value="UniProtKB-SubCell"/>
</dbReference>
<feature type="transmembrane region" description="Helical" evidence="8">
    <location>
        <begin position="143"/>
        <end position="164"/>
    </location>
</feature>
<comment type="subcellular location">
    <subcellularLocation>
        <location evidence="1 8">Cell membrane</location>
        <topology evidence="1 8">Multi-pass membrane protein</topology>
    </subcellularLocation>
</comment>
<feature type="transmembrane region" description="Helical" evidence="8">
    <location>
        <begin position="108"/>
        <end position="131"/>
    </location>
</feature>
<dbReference type="GO" id="GO:0006865">
    <property type="term" value="P:amino acid transport"/>
    <property type="evidence" value="ECO:0007669"/>
    <property type="project" value="UniProtKB-KW"/>
</dbReference>
<comment type="similarity">
    <text evidence="8">Belongs to the binding-protein-dependent transport system permease family.</text>
</comment>